<proteinExistence type="inferred from homology"/>
<dbReference type="CDD" id="cd00542">
    <property type="entry name" value="Ntn_PVA"/>
    <property type="match status" value="1"/>
</dbReference>
<dbReference type="Proteomes" id="UP000014073">
    <property type="component" value="Unassembled WGS sequence"/>
</dbReference>
<evidence type="ECO:0000256" key="1">
    <source>
        <dbReference type="ARBA" id="ARBA00006625"/>
    </source>
</evidence>
<evidence type="ECO:0000259" key="3">
    <source>
        <dbReference type="Pfam" id="PF02275"/>
    </source>
</evidence>
<dbReference type="EMBL" id="ACBW01000140">
    <property type="protein sequence ID" value="EEF76468.1"/>
    <property type="molecule type" value="Genomic_DNA"/>
</dbReference>
<dbReference type="EC" id="3.5.1.-" evidence="4"/>
<dbReference type="InterPro" id="IPR052193">
    <property type="entry name" value="Peptidase_C59"/>
</dbReference>
<evidence type="ECO:0000313" key="5">
    <source>
        <dbReference type="Proteomes" id="UP000014073"/>
    </source>
</evidence>
<dbReference type="InterPro" id="IPR029055">
    <property type="entry name" value="Ntn_hydrolases_N"/>
</dbReference>
<keyword evidence="2 4" id="KW-0378">Hydrolase</keyword>
<dbReference type="Pfam" id="PF02275">
    <property type="entry name" value="CBAH"/>
    <property type="match status" value="1"/>
</dbReference>
<keyword evidence="5" id="KW-1185">Reference proteome</keyword>
<protein>
    <submittedName>
        <fullName evidence="4">Linear amide C-N hydrolase, choloylglycine hydrolase family protein</fullName>
        <ecNumber evidence="4">3.5.1.-</ecNumber>
    </submittedName>
</protein>
<sequence length="381" mass="42222">MDTGKNSELIHLLIVFYIKLIDMKLKKMFVVPLMAAGLLSPSVADACTGITLKSKDGATVVARTIEWGGSDLNSQYVIVPRNYKEQSYTPEGQNGMVFTSRYGYVGLAVQQKEFVAEGLNEAGLSAGLFYFPRYGKYETYNPSLKAQSISDLQLVSWILGSCKNVDEVKEAVRQVHVVNVDPRASTVHWRFTDLSGRQIVLEIMDGTPRFYENPLGVLTNSPDLEWHLTNLNNYVNLFPGTAPENQLGETNLTSFGAGSGFLGIPGDVTPPSRFVRAAFYQATAPVLATSQETVLQGFQILNNFDIPIGIEFAKGQTPVDIPSATQWTSATDMTSRTIYYRTMYNSQIRSIDLRKIDFSKIAYRAVPLDTVKQQPVKAVIE</sequence>
<reference evidence="4 5" key="1">
    <citation type="submission" date="2008-12" db="EMBL/GenBank/DDBJ databases">
        <authorList>
            <person name="Fulton L."/>
            <person name="Clifton S."/>
            <person name="Fulton B."/>
            <person name="Xu J."/>
            <person name="Minx P."/>
            <person name="Pepin K.H."/>
            <person name="Johnson M."/>
            <person name="Bhonagiri V."/>
            <person name="Nash W.E."/>
            <person name="Mardis E.R."/>
            <person name="Wilson R.K."/>
        </authorList>
    </citation>
    <scope>NUCLEOTIDE SEQUENCE [LARGE SCALE GENOMIC DNA]</scope>
    <source>
        <strain evidence="4 5">DSM 18228</strain>
    </source>
</reference>
<dbReference type="MEROPS" id="C59.001"/>
<name>S0F7R8_9BACT</name>
<gene>
    <name evidence="4" type="ORF">BACCOPRO_01968</name>
</gene>
<dbReference type="AlphaFoldDB" id="S0F7R8"/>
<comment type="caution">
    <text evidence="4">The sequence shown here is derived from an EMBL/GenBank/DDBJ whole genome shotgun (WGS) entry which is preliminary data.</text>
</comment>
<comment type="similarity">
    <text evidence="1">Belongs to the peptidase C59 family.</text>
</comment>
<dbReference type="HOGENOM" id="CLU_045206_1_2_10"/>
<feature type="domain" description="Choloylglycine hydrolase/NAAA C-terminal" evidence="3">
    <location>
        <begin position="47"/>
        <end position="356"/>
    </location>
</feature>
<dbReference type="GO" id="GO:0016787">
    <property type="term" value="F:hydrolase activity"/>
    <property type="evidence" value="ECO:0007669"/>
    <property type="project" value="UniProtKB-KW"/>
</dbReference>
<organism evidence="4 5">
    <name type="scientific">Phocaeicola coprophilus DSM 18228 = JCM 13818</name>
    <dbReference type="NCBI Taxonomy" id="547042"/>
    <lineage>
        <taxon>Bacteria</taxon>
        <taxon>Pseudomonadati</taxon>
        <taxon>Bacteroidota</taxon>
        <taxon>Bacteroidia</taxon>
        <taxon>Bacteroidales</taxon>
        <taxon>Bacteroidaceae</taxon>
        <taxon>Phocaeicola</taxon>
    </lineage>
</organism>
<dbReference type="eggNOG" id="COG3049">
    <property type="taxonomic scope" value="Bacteria"/>
</dbReference>
<dbReference type="SUPFAM" id="SSF56235">
    <property type="entry name" value="N-terminal nucleophile aminohydrolases (Ntn hydrolases)"/>
    <property type="match status" value="1"/>
</dbReference>
<dbReference type="Gene3D" id="3.60.60.10">
    <property type="entry name" value="Penicillin V Acylase, Chain A"/>
    <property type="match status" value="1"/>
</dbReference>
<accession>S0F7R8</accession>
<dbReference type="InterPro" id="IPR029132">
    <property type="entry name" value="CBAH/NAAA_C"/>
</dbReference>
<evidence type="ECO:0000313" key="4">
    <source>
        <dbReference type="EMBL" id="EEF76468.1"/>
    </source>
</evidence>
<dbReference type="PANTHER" id="PTHR35527:SF2">
    <property type="entry name" value="HYDROLASE"/>
    <property type="match status" value="1"/>
</dbReference>
<dbReference type="PANTHER" id="PTHR35527">
    <property type="entry name" value="CHOLOYLGLYCINE HYDROLASE"/>
    <property type="match status" value="1"/>
</dbReference>
<dbReference type="STRING" id="547042.BACCOPRO_01968"/>
<evidence type="ECO:0000256" key="2">
    <source>
        <dbReference type="ARBA" id="ARBA00022801"/>
    </source>
</evidence>